<evidence type="ECO:0000256" key="1">
    <source>
        <dbReference type="SAM" id="MobiDB-lite"/>
    </source>
</evidence>
<dbReference type="AlphaFoldDB" id="A0A8S3AT39"/>
<dbReference type="Proteomes" id="UP000681720">
    <property type="component" value="Unassembled WGS sequence"/>
</dbReference>
<name>A0A8S3AT39_9BILA</name>
<feature type="compositionally biased region" description="Acidic residues" evidence="1">
    <location>
        <begin position="1"/>
        <end position="10"/>
    </location>
</feature>
<evidence type="ECO:0000313" key="5">
    <source>
        <dbReference type="Proteomes" id="UP000676336"/>
    </source>
</evidence>
<comment type="caution">
    <text evidence="4">The sequence shown here is derived from an EMBL/GenBank/DDBJ whole genome shotgun (WGS) entry which is preliminary data.</text>
</comment>
<organism evidence="4 5">
    <name type="scientific">Rotaria magnacalcarata</name>
    <dbReference type="NCBI Taxonomy" id="392030"/>
    <lineage>
        <taxon>Eukaryota</taxon>
        <taxon>Metazoa</taxon>
        <taxon>Spiralia</taxon>
        <taxon>Gnathifera</taxon>
        <taxon>Rotifera</taxon>
        <taxon>Eurotatoria</taxon>
        <taxon>Bdelloidea</taxon>
        <taxon>Philodinida</taxon>
        <taxon>Philodinidae</taxon>
        <taxon>Rotaria</taxon>
    </lineage>
</organism>
<dbReference type="Proteomes" id="UP000676336">
    <property type="component" value="Unassembled WGS sequence"/>
</dbReference>
<evidence type="ECO:0000313" key="4">
    <source>
        <dbReference type="EMBL" id="CAF4761350.1"/>
    </source>
</evidence>
<evidence type="ECO:0000313" key="2">
    <source>
        <dbReference type="EMBL" id="CAF4434126.1"/>
    </source>
</evidence>
<feature type="non-terminal residue" evidence="4">
    <location>
        <position position="1"/>
    </location>
</feature>
<sequence>RRNLGLDEEIPPDHQKWQLTTASADSPEKSESRVATGDTGTIYNFHIKSSEND</sequence>
<dbReference type="EMBL" id="CAJOBI010139567">
    <property type="protein sequence ID" value="CAF4761350.1"/>
    <property type="molecule type" value="Genomic_DNA"/>
</dbReference>
<feature type="region of interest" description="Disordered" evidence="1">
    <location>
        <begin position="1"/>
        <end position="38"/>
    </location>
</feature>
<evidence type="ECO:0000313" key="3">
    <source>
        <dbReference type="EMBL" id="CAF4547962.1"/>
    </source>
</evidence>
<dbReference type="EMBL" id="CAJOBJ010092125">
    <property type="protein sequence ID" value="CAF4547962.1"/>
    <property type="molecule type" value="Genomic_DNA"/>
</dbReference>
<reference evidence="4" key="1">
    <citation type="submission" date="2021-02" db="EMBL/GenBank/DDBJ databases">
        <authorList>
            <person name="Nowell W R."/>
        </authorList>
    </citation>
    <scope>NUCLEOTIDE SEQUENCE</scope>
</reference>
<gene>
    <name evidence="2" type="ORF">BYL167_LOCUS33018</name>
    <name evidence="3" type="ORF">GIL414_LOCUS36720</name>
    <name evidence="4" type="ORF">SMN809_LOCUS45551</name>
</gene>
<dbReference type="EMBL" id="CAJOBH010062927">
    <property type="protein sequence ID" value="CAF4434126.1"/>
    <property type="molecule type" value="Genomic_DNA"/>
</dbReference>
<accession>A0A8S3AT39</accession>
<protein>
    <submittedName>
        <fullName evidence="4">Uncharacterized protein</fullName>
    </submittedName>
</protein>
<proteinExistence type="predicted"/>
<dbReference type="Proteomes" id="UP000681967">
    <property type="component" value="Unassembled WGS sequence"/>
</dbReference>